<evidence type="ECO:0000256" key="1">
    <source>
        <dbReference type="SAM" id="Phobius"/>
    </source>
</evidence>
<keyword evidence="3" id="KW-1185">Reference proteome</keyword>
<organism evidence="2 3">
    <name type="scientific">Phakopsora pachyrhizi</name>
    <name type="common">Asian soybean rust disease fungus</name>
    <dbReference type="NCBI Taxonomy" id="170000"/>
    <lineage>
        <taxon>Eukaryota</taxon>
        <taxon>Fungi</taxon>
        <taxon>Dikarya</taxon>
        <taxon>Basidiomycota</taxon>
        <taxon>Pucciniomycotina</taxon>
        <taxon>Pucciniomycetes</taxon>
        <taxon>Pucciniales</taxon>
        <taxon>Phakopsoraceae</taxon>
        <taxon>Phakopsora</taxon>
    </lineage>
</organism>
<dbReference type="PANTHER" id="PTHR36854:SF1">
    <property type="entry name" value="TRANSMEMBRANE PROTEIN"/>
    <property type="match status" value="1"/>
</dbReference>
<evidence type="ECO:0000313" key="2">
    <source>
        <dbReference type="EMBL" id="CAH7681230.1"/>
    </source>
</evidence>
<feature type="non-terminal residue" evidence="2">
    <location>
        <position position="1"/>
    </location>
</feature>
<feature type="transmembrane region" description="Helical" evidence="1">
    <location>
        <begin position="12"/>
        <end position="37"/>
    </location>
</feature>
<protein>
    <submittedName>
        <fullName evidence="2">Expressed protein</fullName>
    </submittedName>
</protein>
<dbReference type="PANTHER" id="PTHR36854">
    <property type="entry name" value="CHROMOSOME 9, WHOLE GENOME SHOTGUN SEQUENCE"/>
    <property type="match status" value="1"/>
</dbReference>
<keyword evidence="1" id="KW-1133">Transmembrane helix</keyword>
<gene>
    <name evidence="2" type="ORF">PPACK8108_LOCUS13803</name>
</gene>
<name>A0AAV0B5B2_PHAPC</name>
<reference evidence="2" key="1">
    <citation type="submission" date="2022-06" db="EMBL/GenBank/DDBJ databases">
        <authorList>
            <consortium name="SYNGENTA / RWTH Aachen University"/>
        </authorList>
    </citation>
    <scope>NUCLEOTIDE SEQUENCE</scope>
</reference>
<accession>A0AAV0B5B2</accession>
<dbReference type="AlphaFoldDB" id="A0AAV0B5B2"/>
<comment type="caution">
    <text evidence="2">The sequence shown here is derived from an EMBL/GenBank/DDBJ whole genome shotgun (WGS) entry which is preliminary data.</text>
</comment>
<keyword evidence="1" id="KW-0812">Transmembrane</keyword>
<proteinExistence type="predicted"/>
<sequence length="160" mass="17915">PFRMNLSSPWILIFLTLELTTLTVICKCMCFSNYTIVPLYRPKDPTKPCLSCTKQFCLDQKLDICQNAQIGNTNLDTGTGEEGDIRTKCFQRDSAKDQAIVIGFLIITTGLLLTAMVKDHGQSIYQVKINKSHKTLVLPCYSLSLSPLPPFSPVFFSKKS</sequence>
<evidence type="ECO:0000313" key="3">
    <source>
        <dbReference type="Proteomes" id="UP001153365"/>
    </source>
</evidence>
<keyword evidence="1" id="KW-0472">Membrane</keyword>
<dbReference type="Proteomes" id="UP001153365">
    <property type="component" value="Unassembled WGS sequence"/>
</dbReference>
<dbReference type="EMBL" id="CALTRL010003481">
    <property type="protein sequence ID" value="CAH7681230.1"/>
    <property type="molecule type" value="Genomic_DNA"/>
</dbReference>
<feature type="transmembrane region" description="Helical" evidence="1">
    <location>
        <begin position="99"/>
        <end position="116"/>
    </location>
</feature>